<evidence type="ECO:0000313" key="6">
    <source>
        <dbReference type="EMBL" id="OUE20830.1"/>
    </source>
</evidence>
<keyword evidence="1" id="KW-0805">Transcription regulation</keyword>
<dbReference type="Pfam" id="PF00440">
    <property type="entry name" value="TetR_N"/>
    <property type="match status" value="1"/>
</dbReference>
<dbReference type="PRINTS" id="PR00455">
    <property type="entry name" value="HTHTETR"/>
</dbReference>
<dbReference type="AlphaFoldDB" id="A0A251Y992"/>
<evidence type="ECO:0000256" key="4">
    <source>
        <dbReference type="PROSITE-ProRule" id="PRU00335"/>
    </source>
</evidence>
<dbReference type="InterPro" id="IPR011075">
    <property type="entry name" value="TetR_C"/>
</dbReference>
<dbReference type="Gene3D" id="1.10.357.10">
    <property type="entry name" value="Tetracycline Repressor, domain 2"/>
    <property type="match status" value="1"/>
</dbReference>
<accession>A0A251Y992</accession>
<dbReference type="InterPro" id="IPR001647">
    <property type="entry name" value="HTH_TetR"/>
</dbReference>
<sequence>MARPRKFDEQDVLAAARQRFTETGYHGTSVDELSRVTGLSKGSLYGAFGDKEALFARVFDEYCTEAAGGVVALTEGPEDQALARLHAWLRSPEDDASRRDCLLAKGTAELAWANEAIAARSLSAFDGLLDSCRQLVAQAQRAGLVDPSADAEALGGLILATHRGLEALAEAGVDPVTRDRIADAAIAGIALRPAGG</sequence>
<dbReference type="PANTHER" id="PTHR47506">
    <property type="entry name" value="TRANSCRIPTIONAL REGULATORY PROTEIN"/>
    <property type="match status" value="1"/>
</dbReference>
<evidence type="ECO:0000313" key="7">
    <source>
        <dbReference type="Proteomes" id="UP000194837"/>
    </source>
</evidence>
<dbReference type="SUPFAM" id="SSF46689">
    <property type="entry name" value="Homeodomain-like"/>
    <property type="match status" value="1"/>
</dbReference>
<dbReference type="PANTHER" id="PTHR47506:SF1">
    <property type="entry name" value="HTH-TYPE TRANSCRIPTIONAL REGULATOR YJDC"/>
    <property type="match status" value="1"/>
</dbReference>
<name>A0A251Y992_9MICO</name>
<keyword evidence="3" id="KW-0804">Transcription</keyword>
<dbReference type="Pfam" id="PF16925">
    <property type="entry name" value="TetR_C_13"/>
    <property type="match status" value="1"/>
</dbReference>
<reference evidence="6 7" key="1">
    <citation type="submission" date="2016-08" db="EMBL/GenBank/DDBJ databases">
        <title>Genome sequence of Clavibacter michiganensis spp strain CFBP7494.</title>
        <authorList>
            <person name="Thapa S.P."/>
            <person name="Coaker G."/>
            <person name="Jacques M.-A."/>
        </authorList>
    </citation>
    <scope>NUCLEOTIDE SEQUENCE [LARGE SCALE GENOMIC DNA]</scope>
    <source>
        <strain evidence="6">CFBP7494</strain>
    </source>
</reference>
<protein>
    <submittedName>
        <fullName evidence="6">HTH-type transcriptional repressor BdcR</fullName>
    </submittedName>
</protein>
<dbReference type="RefSeq" id="WP_086521392.1">
    <property type="nucleotide sequence ID" value="NZ_MDJW01000008.1"/>
</dbReference>
<feature type="domain" description="HTH tetR-type" evidence="5">
    <location>
        <begin position="6"/>
        <end position="66"/>
    </location>
</feature>
<evidence type="ECO:0000259" key="5">
    <source>
        <dbReference type="PROSITE" id="PS50977"/>
    </source>
</evidence>
<dbReference type="EMBL" id="MDJW01000008">
    <property type="protein sequence ID" value="OUE20830.1"/>
    <property type="molecule type" value="Genomic_DNA"/>
</dbReference>
<dbReference type="GO" id="GO:0003677">
    <property type="term" value="F:DNA binding"/>
    <property type="evidence" value="ECO:0007669"/>
    <property type="project" value="UniProtKB-UniRule"/>
</dbReference>
<evidence type="ECO:0000256" key="3">
    <source>
        <dbReference type="ARBA" id="ARBA00023163"/>
    </source>
</evidence>
<dbReference type="SUPFAM" id="SSF48498">
    <property type="entry name" value="Tetracyclin repressor-like, C-terminal domain"/>
    <property type="match status" value="1"/>
</dbReference>
<evidence type="ECO:0000256" key="2">
    <source>
        <dbReference type="ARBA" id="ARBA00023125"/>
    </source>
</evidence>
<gene>
    <name evidence="6" type="primary">bdcR</name>
    <name evidence="6" type="ORF">BFL34_01648</name>
</gene>
<dbReference type="Proteomes" id="UP000194837">
    <property type="component" value="Unassembled WGS sequence"/>
</dbReference>
<evidence type="ECO:0000256" key="1">
    <source>
        <dbReference type="ARBA" id="ARBA00023015"/>
    </source>
</evidence>
<keyword evidence="2 4" id="KW-0238">DNA-binding</keyword>
<dbReference type="PROSITE" id="PS01081">
    <property type="entry name" value="HTH_TETR_1"/>
    <property type="match status" value="1"/>
</dbReference>
<feature type="DNA-binding region" description="H-T-H motif" evidence="4">
    <location>
        <begin position="29"/>
        <end position="48"/>
    </location>
</feature>
<proteinExistence type="predicted"/>
<dbReference type="InterPro" id="IPR023772">
    <property type="entry name" value="DNA-bd_HTH_TetR-type_CS"/>
</dbReference>
<comment type="caution">
    <text evidence="6">The sequence shown here is derived from an EMBL/GenBank/DDBJ whole genome shotgun (WGS) entry which is preliminary data.</text>
</comment>
<dbReference type="PROSITE" id="PS50977">
    <property type="entry name" value="HTH_TETR_2"/>
    <property type="match status" value="1"/>
</dbReference>
<dbReference type="InterPro" id="IPR036271">
    <property type="entry name" value="Tet_transcr_reg_TetR-rel_C_sf"/>
</dbReference>
<dbReference type="Gene3D" id="1.10.10.60">
    <property type="entry name" value="Homeodomain-like"/>
    <property type="match status" value="1"/>
</dbReference>
<organism evidence="6 7">
    <name type="scientific">Clavibacter michiganensis</name>
    <dbReference type="NCBI Taxonomy" id="28447"/>
    <lineage>
        <taxon>Bacteria</taxon>
        <taxon>Bacillati</taxon>
        <taxon>Actinomycetota</taxon>
        <taxon>Actinomycetes</taxon>
        <taxon>Micrococcales</taxon>
        <taxon>Microbacteriaceae</taxon>
        <taxon>Clavibacter</taxon>
    </lineage>
</organism>
<dbReference type="InterPro" id="IPR009057">
    <property type="entry name" value="Homeodomain-like_sf"/>
</dbReference>